<dbReference type="Pfam" id="PF02353">
    <property type="entry name" value="CMAS"/>
    <property type="match status" value="1"/>
</dbReference>
<dbReference type="PANTHER" id="PTHR44068:SF11">
    <property type="entry name" value="GERANYL DIPHOSPHATE 2-C-METHYLTRANSFERASE"/>
    <property type="match status" value="1"/>
</dbReference>
<keyword evidence="2" id="KW-1185">Reference proteome</keyword>
<accession>A0ABS7VN65</accession>
<protein>
    <submittedName>
        <fullName evidence="1">Class I SAM-dependent methyltransferase</fullName>
        <ecNumber evidence="1">2.1.1.-</ecNumber>
    </submittedName>
</protein>
<dbReference type="RefSeq" id="WP_224313275.1">
    <property type="nucleotide sequence ID" value="NZ_JAIRBM010000007.1"/>
</dbReference>
<name>A0ABS7VN65_9HYPH</name>
<dbReference type="PANTHER" id="PTHR44068">
    <property type="entry name" value="ZGC:194242"/>
    <property type="match status" value="1"/>
</dbReference>
<reference evidence="1 2" key="1">
    <citation type="submission" date="2021-09" db="EMBL/GenBank/DDBJ databases">
        <title>The complete genome sequence of a new microorganism.</title>
        <authorList>
            <person name="Zi Z."/>
        </authorList>
    </citation>
    <scope>NUCLEOTIDE SEQUENCE [LARGE SCALE GENOMIC DNA]</scope>
    <source>
        <strain evidence="1 2">WGZ8</strain>
    </source>
</reference>
<dbReference type="Proteomes" id="UP000704176">
    <property type="component" value="Unassembled WGS sequence"/>
</dbReference>
<dbReference type="CDD" id="cd02440">
    <property type="entry name" value="AdoMet_MTases"/>
    <property type="match status" value="1"/>
</dbReference>
<dbReference type="SUPFAM" id="SSF53335">
    <property type="entry name" value="S-adenosyl-L-methionine-dependent methyltransferases"/>
    <property type="match status" value="1"/>
</dbReference>
<dbReference type="InterPro" id="IPR050447">
    <property type="entry name" value="Erg6_SMT_methyltransf"/>
</dbReference>
<keyword evidence="1" id="KW-0489">Methyltransferase</keyword>
<gene>
    <name evidence="1" type="ORF">K9B37_11800</name>
</gene>
<organism evidence="1 2">
    <name type="scientific">Microvirga puerhi</name>
    <dbReference type="NCBI Taxonomy" id="2876078"/>
    <lineage>
        <taxon>Bacteria</taxon>
        <taxon>Pseudomonadati</taxon>
        <taxon>Pseudomonadota</taxon>
        <taxon>Alphaproteobacteria</taxon>
        <taxon>Hyphomicrobiales</taxon>
        <taxon>Methylobacteriaceae</taxon>
        <taxon>Microvirga</taxon>
    </lineage>
</organism>
<proteinExistence type="predicted"/>
<dbReference type="EC" id="2.1.1.-" evidence="1"/>
<evidence type="ECO:0000313" key="1">
    <source>
        <dbReference type="EMBL" id="MBZ6076961.1"/>
    </source>
</evidence>
<dbReference type="GO" id="GO:0032259">
    <property type="term" value="P:methylation"/>
    <property type="evidence" value="ECO:0007669"/>
    <property type="project" value="UniProtKB-KW"/>
</dbReference>
<dbReference type="Gene3D" id="3.40.50.150">
    <property type="entry name" value="Vaccinia Virus protein VP39"/>
    <property type="match status" value="1"/>
</dbReference>
<evidence type="ECO:0000313" key="2">
    <source>
        <dbReference type="Proteomes" id="UP000704176"/>
    </source>
</evidence>
<dbReference type="GO" id="GO:0008168">
    <property type="term" value="F:methyltransferase activity"/>
    <property type="evidence" value="ECO:0007669"/>
    <property type="project" value="UniProtKB-KW"/>
</dbReference>
<dbReference type="InterPro" id="IPR029063">
    <property type="entry name" value="SAM-dependent_MTases_sf"/>
</dbReference>
<sequence>MITPRTPQTLASVADHYDELDPFYREIWGDHVHHGLWTTGLEDPAEAVIALIARIAEELALHPGDKICDIGCGYGATAEWLTKSFDVHTTGVTVSSAQMARARLRSDMDGRLRFLQQDWLENGFDGATFDALIAVESSEHMTDKQHFFDEAYRTLRDGGRLAVCAWLAKDDAKPWEERFLLEPICREGRLPSMGTEAEYRSWATQAGFEVRDFFDLSMQVRRTWAICAARVVRMILLDRRYRSYLRDARARHRIFALSLPRIWLAYTTGSMRYGLLVAAKPHASR</sequence>
<dbReference type="EMBL" id="JAIRBM010000007">
    <property type="protein sequence ID" value="MBZ6076961.1"/>
    <property type="molecule type" value="Genomic_DNA"/>
</dbReference>
<comment type="caution">
    <text evidence="1">The sequence shown here is derived from an EMBL/GenBank/DDBJ whole genome shotgun (WGS) entry which is preliminary data.</text>
</comment>
<keyword evidence="1" id="KW-0808">Transferase</keyword>